<evidence type="ECO:0000313" key="2">
    <source>
        <dbReference type="EMBL" id="KAK4345445.1"/>
    </source>
</evidence>
<evidence type="ECO:0000256" key="1">
    <source>
        <dbReference type="SAM" id="MobiDB-lite"/>
    </source>
</evidence>
<comment type="caution">
    <text evidence="2">The sequence shown here is derived from an EMBL/GenBank/DDBJ whole genome shotgun (WGS) entry which is preliminary data.</text>
</comment>
<dbReference type="EMBL" id="JAVYJV010000019">
    <property type="protein sequence ID" value="KAK4345445.1"/>
    <property type="molecule type" value="Genomic_DNA"/>
</dbReference>
<feature type="compositionally biased region" description="Basic and acidic residues" evidence="1">
    <location>
        <begin position="15"/>
        <end position="55"/>
    </location>
</feature>
<reference evidence="2" key="1">
    <citation type="submission" date="2023-12" db="EMBL/GenBank/DDBJ databases">
        <title>Genome assembly of Anisodus tanguticus.</title>
        <authorList>
            <person name="Wang Y.-J."/>
        </authorList>
    </citation>
    <scope>NUCLEOTIDE SEQUENCE</scope>
    <source>
        <strain evidence="2">KB-2021</strain>
        <tissue evidence="2">Leaf</tissue>
    </source>
</reference>
<organism evidence="2 3">
    <name type="scientific">Anisodus tanguticus</name>
    <dbReference type="NCBI Taxonomy" id="243964"/>
    <lineage>
        <taxon>Eukaryota</taxon>
        <taxon>Viridiplantae</taxon>
        <taxon>Streptophyta</taxon>
        <taxon>Embryophyta</taxon>
        <taxon>Tracheophyta</taxon>
        <taxon>Spermatophyta</taxon>
        <taxon>Magnoliopsida</taxon>
        <taxon>eudicotyledons</taxon>
        <taxon>Gunneridae</taxon>
        <taxon>Pentapetalae</taxon>
        <taxon>asterids</taxon>
        <taxon>lamiids</taxon>
        <taxon>Solanales</taxon>
        <taxon>Solanaceae</taxon>
        <taxon>Solanoideae</taxon>
        <taxon>Hyoscyameae</taxon>
        <taxon>Anisodus</taxon>
    </lineage>
</organism>
<feature type="compositionally biased region" description="Polar residues" evidence="1">
    <location>
        <begin position="1"/>
        <end position="12"/>
    </location>
</feature>
<gene>
    <name evidence="2" type="ORF">RND71_035621</name>
</gene>
<keyword evidence="3" id="KW-1185">Reference proteome</keyword>
<evidence type="ECO:0000313" key="3">
    <source>
        <dbReference type="Proteomes" id="UP001291623"/>
    </source>
</evidence>
<sequence>MNKQSTMSTKQIMGNKKDEGNKGKAILHEKERDVSQNKPDPPIEKEAMTEKEQEINSRLWK</sequence>
<proteinExistence type="predicted"/>
<dbReference type="AlphaFoldDB" id="A0AAE1V2C5"/>
<protein>
    <submittedName>
        <fullName evidence="2">Uncharacterized protein</fullName>
    </submittedName>
</protein>
<feature type="region of interest" description="Disordered" evidence="1">
    <location>
        <begin position="1"/>
        <end position="61"/>
    </location>
</feature>
<dbReference type="Proteomes" id="UP001291623">
    <property type="component" value="Unassembled WGS sequence"/>
</dbReference>
<name>A0AAE1V2C5_9SOLA</name>
<accession>A0AAE1V2C5</accession>